<evidence type="ECO:0000256" key="4">
    <source>
        <dbReference type="PROSITE-ProRule" id="PRU00473"/>
    </source>
</evidence>
<dbReference type="InterPro" id="IPR006665">
    <property type="entry name" value="OmpA-like"/>
</dbReference>
<dbReference type="PANTHER" id="PTHR30329:SF21">
    <property type="entry name" value="LIPOPROTEIN YIAD-RELATED"/>
    <property type="match status" value="1"/>
</dbReference>
<dbReference type="OrthoDB" id="9782229at2"/>
<evidence type="ECO:0000256" key="5">
    <source>
        <dbReference type="SAM" id="Phobius"/>
    </source>
</evidence>
<accession>A0A2D0NE18</accession>
<name>A0A2D0NE18_FLAN2</name>
<comment type="subcellular location">
    <subcellularLocation>
        <location evidence="1">Cell outer membrane</location>
    </subcellularLocation>
</comment>
<feature type="domain" description="OmpA-like" evidence="6">
    <location>
        <begin position="95"/>
        <end position="210"/>
    </location>
</feature>
<dbReference type="InterPro" id="IPR050330">
    <property type="entry name" value="Bact_OuterMem_StrucFunc"/>
</dbReference>
<dbReference type="Pfam" id="PF13488">
    <property type="entry name" value="Gly-zipper_Omp"/>
    <property type="match status" value="1"/>
</dbReference>
<dbReference type="EMBL" id="PDUD01000017">
    <property type="protein sequence ID" value="PHN06725.1"/>
    <property type="molecule type" value="Genomic_DNA"/>
</dbReference>
<keyword evidence="8" id="KW-1185">Reference proteome</keyword>
<dbReference type="SUPFAM" id="SSF103088">
    <property type="entry name" value="OmpA-like"/>
    <property type="match status" value="1"/>
</dbReference>
<dbReference type="InterPro" id="IPR039567">
    <property type="entry name" value="Gly-zipper"/>
</dbReference>
<dbReference type="PRINTS" id="PR01021">
    <property type="entry name" value="OMPADOMAIN"/>
</dbReference>
<evidence type="ECO:0000256" key="2">
    <source>
        <dbReference type="ARBA" id="ARBA00023136"/>
    </source>
</evidence>
<comment type="caution">
    <text evidence="7">The sequence shown here is derived from an EMBL/GenBank/DDBJ whole genome shotgun (WGS) entry which is preliminary data.</text>
</comment>
<dbReference type="InterPro" id="IPR006664">
    <property type="entry name" value="OMP_bac"/>
</dbReference>
<reference evidence="7 8" key="1">
    <citation type="submission" date="2017-10" db="EMBL/GenBank/DDBJ databases">
        <title>The draft genome sequence of Lewinella nigricans NBRC 102662.</title>
        <authorList>
            <person name="Wang K."/>
        </authorList>
    </citation>
    <scope>NUCLEOTIDE SEQUENCE [LARGE SCALE GENOMIC DNA]</scope>
    <source>
        <strain evidence="7 8">NBRC 102662</strain>
    </source>
</reference>
<evidence type="ECO:0000259" key="6">
    <source>
        <dbReference type="PROSITE" id="PS51123"/>
    </source>
</evidence>
<dbReference type="CDD" id="cd07185">
    <property type="entry name" value="OmpA_C-like"/>
    <property type="match status" value="1"/>
</dbReference>
<evidence type="ECO:0000256" key="1">
    <source>
        <dbReference type="ARBA" id="ARBA00004442"/>
    </source>
</evidence>
<sequence>MKLIAKTSWIWLLSLIIIIAPACNTSKSARGAAIGGAAGGVVGGVIGKKSGNTAVGVIIGAAIGGTAGALIGKYMDKQAKEIEDSVEGAEVVRVGEGILVTFDSGLLFGFDSYALTATTKSNLQELATTLKEYGDTELTIEGHTDSKGTDSYNLDLSKKRAQSVADYLATLGVSRTRLTTVGYGEQQPVNTDNTEAAENRRVEVAIYANEDLKEQAQNGELEY</sequence>
<dbReference type="Pfam" id="PF00691">
    <property type="entry name" value="OmpA"/>
    <property type="match status" value="1"/>
</dbReference>
<dbReference type="Gene3D" id="3.30.1330.60">
    <property type="entry name" value="OmpA-like domain"/>
    <property type="match status" value="1"/>
</dbReference>
<keyword evidence="5" id="KW-0812">Transmembrane</keyword>
<evidence type="ECO:0000256" key="3">
    <source>
        <dbReference type="ARBA" id="ARBA00023237"/>
    </source>
</evidence>
<dbReference type="PANTHER" id="PTHR30329">
    <property type="entry name" value="STATOR ELEMENT OF FLAGELLAR MOTOR COMPLEX"/>
    <property type="match status" value="1"/>
</dbReference>
<proteinExistence type="predicted"/>
<keyword evidence="2 4" id="KW-0472">Membrane</keyword>
<dbReference type="Proteomes" id="UP000223913">
    <property type="component" value="Unassembled WGS sequence"/>
</dbReference>
<evidence type="ECO:0000313" key="8">
    <source>
        <dbReference type="Proteomes" id="UP000223913"/>
    </source>
</evidence>
<protein>
    <recommendedName>
        <fullName evidence="6">OmpA-like domain-containing protein</fullName>
    </recommendedName>
</protein>
<dbReference type="GO" id="GO:0009279">
    <property type="term" value="C:cell outer membrane"/>
    <property type="evidence" value="ECO:0007669"/>
    <property type="project" value="UniProtKB-SubCell"/>
</dbReference>
<keyword evidence="5" id="KW-1133">Transmembrane helix</keyword>
<dbReference type="RefSeq" id="WP_099149982.1">
    <property type="nucleotide sequence ID" value="NZ_PDUD01000017.1"/>
</dbReference>
<evidence type="ECO:0000313" key="7">
    <source>
        <dbReference type="EMBL" id="PHN06725.1"/>
    </source>
</evidence>
<organism evidence="7 8">
    <name type="scientific">Flavilitoribacter nigricans (strain ATCC 23147 / DSM 23189 / NBRC 102662 / NCIMB 1420 / SS-2)</name>
    <name type="common">Lewinella nigricans</name>
    <dbReference type="NCBI Taxonomy" id="1122177"/>
    <lineage>
        <taxon>Bacteria</taxon>
        <taxon>Pseudomonadati</taxon>
        <taxon>Bacteroidota</taxon>
        <taxon>Saprospiria</taxon>
        <taxon>Saprospirales</taxon>
        <taxon>Lewinellaceae</taxon>
        <taxon>Flavilitoribacter</taxon>
    </lineage>
</organism>
<gene>
    <name evidence="7" type="ORF">CRP01_10550</name>
</gene>
<dbReference type="InterPro" id="IPR036737">
    <property type="entry name" value="OmpA-like_sf"/>
</dbReference>
<feature type="transmembrane region" description="Helical" evidence="5">
    <location>
        <begin position="55"/>
        <end position="72"/>
    </location>
</feature>
<dbReference type="PROSITE" id="PS51123">
    <property type="entry name" value="OMPA_2"/>
    <property type="match status" value="1"/>
</dbReference>
<keyword evidence="3" id="KW-0998">Cell outer membrane</keyword>
<dbReference type="AlphaFoldDB" id="A0A2D0NE18"/>